<gene>
    <name evidence="3" type="ORF">K452DRAFT_311392</name>
</gene>
<feature type="transmembrane region" description="Helical" evidence="1">
    <location>
        <begin position="12"/>
        <end position="35"/>
    </location>
</feature>
<feature type="transmembrane region" description="Helical" evidence="1">
    <location>
        <begin position="302"/>
        <end position="324"/>
    </location>
</feature>
<protein>
    <recommendedName>
        <fullName evidence="2">Acyltransferase 3 domain-containing protein</fullName>
    </recommendedName>
</protein>
<proteinExistence type="predicted"/>
<keyword evidence="1" id="KW-1133">Transmembrane helix</keyword>
<dbReference type="AlphaFoldDB" id="A0A6A6B647"/>
<dbReference type="InterPro" id="IPR050879">
    <property type="entry name" value="Acyltransferase_3"/>
</dbReference>
<evidence type="ECO:0000259" key="2">
    <source>
        <dbReference type="Pfam" id="PF01757"/>
    </source>
</evidence>
<dbReference type="InterPro" id="IPR002656">
    <property type="entry name" value="Acyl_transf_3_dom"/>
</dbReference>
<dbReference type="PANTHER" id="PTHR23028">
    <property type="entry name" value="ACETYLTRANSFERASE"/>
    <property type="match status" value="1"/>
</dbReference>
<dbReference type="EMBL" id="ML995496">
    <property type="protein sequence ID" value="KAF2138447.1"/>
    <property type="molecule type" value="Genomic_DNA"/>
</dbReference>
<sequence>MGQEKNVKWVEGLRGIASVSVIMTHLARAWFYQYFLAADAEGVPPSFLQLPIMRIVPQGRIGVTIFGFLTGFVCALKPLRLARAGEHHNALTAIAKSAFRRIPRLMLPATLAMTIAWLLAQIGAFNVAHRSDQVWIREASPHGDDSLFGAFASLWQNFRSVWTNGFMAYDDHQWAILPLLKESMQAFVTLSATIYLSYKYRMMVYGAMFCYCYQSDRQLMETFGQQLYFAMFLCDLSLQPSGQAFMSNHRFALNVASPFLVILGLYLASYPIEGAEWLTWSRQLMDLSEWIFPEGVDIPRRYTALGLDITIIGLFFSSAAKEILSNKYFMWLGKNSFAVYLTHGTLLRTVLVWMLYGVAHPPFNEVKDEEGNVIGDWLPPPGPWSFLIAVPIWIVIVYAVAHVWTTYVDSYCAGLTARIEKKVFEEEEKKQIELV</sequence>
<feature type="domain" description="Acyltransferase 3" evidence="2">
    <location>
        <begin position="8"/>
        <end position="398"/>
    </location>
</feature>
<dbReference type="OrthoDB" id="5405781at2759"/>
<organism evidence="3 4">
    <name type="scientific">Aplosporella prunicola CBS 121167</name>
    <dbReference type="NCBI Taxonomy" id="1176127"/>
    <lineage>
        <taxon>Eukaryota</taxon>
        <taxon>Fungi</taxon>
        <taxon>Dikarya</taxon>
        <taxon>Ascomycota</taxon>
        <taxon>Pezizomycotina</taxon>
        <taxon>Dothideomycetes</taxon>
        <taxon>Dothideomycetes incertae sedis</taxon>
        <taxon>Botryosphaeriales</taxon>
        <taxon>Aplosporellaceae</taxon>
        <taxon>Aplosporella</taxon>
    </lineage>
</organism>
<name>A0A6A6B647_9PEZI</name>
<keyword evidence="1" id="KW-0812">Transmembrane</keyword>
<evidence type="ECO:0000313" key="3">
    <source>
        <dbReference type="EMBL" id="KAF2138447.1"/>
    </source>
</evidence>
<accession>A0A6A6B647</accession>
<reference evidence="3" key="1">
    <citation type="journal article" date="2020" name="Stud. Mycol.">
        <title>101 Dothideomycetes genomes: a test case for predicting lifestyles and emergence of pathogens.</title>
        <authorList>
            <person name="Haridas S."/>
            <person name="Albert R."/>
            <person name="Binder M."/>
            <person name="Bloem J."/>
            <person name="Labutti K."/>
            <person name="Salamov A."/>
            <person name="Andreopoulos B."/>
            <person name="Baker S."/>
            <person name="Barry K."/>
            <person name="Bills G."/>
            <person name="Bluhm B."/>
            <person name="Cannon C."/>
            <person name="Castanera R."/>
            <person name="Culley D."/>
            <person name="Daum C."/>
            <person name="Ezra D."/>
            <person name="Gonzalez J."/>
            <person name="Henrissat B."/>
            <person name="Kuo A."/>
            <person name="Liang C."/>
            <person name="Lipzen A."/>
            <person name="Lutzoni F."/>
            <person name="Magnuson J."/>
            <person name="Mondo S."/>
            <person name="Nolan M."/>
            <person name="Ohm R."/>
            <person name="Pangilinan J."/>
            <person name="Park H.-J."/>
            <person name="Ramirez L."/>
            <person name="Alfaro M."/>
            <person name="Sun H."/>
            <person name="Tritt A."/>
            <person name="Yoshinaga Y."/>
            <person name="Zwiers L.-H."/>
            <person name="Turgeon B."/>
            <person name="Goodwin S."/>
            <person name="Spatafora J."/>
            <person name="Crous P."/>
            <person name="Grigoriev I."/>
        </authorList>
    </citation>
    <scope>NUCLEOTIDE SEQUENCE</scope>
    <source>
        <strain evidence="3">CBS 121167</strain>
    </source>
</reference>
<keyword evidence="1" id="KW-0472">Membrane</keyword>
<dbReference type="Proteomes" id="UP000799438">
    <property type="component" value="Unassembled WGS sequence"/>
</dbReference>
<dbReference type="GeneID" id="54300916"/>
<feature type="transmembrane region" description="Helical" evidence="1">
    <location>
        <begin position="251"/>
        <end position="272"/>
    </location>
</feature>
<feature type="transmembrane region" description="Helical" evidence="1">
    <location>
        <begin position="55"/>
        <end position="76"/>
    </location>
</feature>
<dbReference type="Pfam" id="PF01757">
    <property type="entry name" value="Acyl_transf_3"/>
    <property type="match status" value="1"/>
</dbReference>
<dbReference type="PANTHER" id="PTHR23028:SF128">
    <property type="entry name" value="ACYLTRANSFERASE 3 DOMAIN-CONTAINING PROTEIN"/>
    <property type="match status" value="1"/>
</dbReference>
<feature type="transmembrane region" description="Helical" evidence="1">
    <location>
        <begin position="384"/>
        <end position="401"/>
    </location>
</feature>
<feature type="transmembrane region" description="Helical" evidence="1">
    <location>
        <begin position="105"/>
        <end position="125"/>
    </location>
</feature>
<feature type="transmembrane region" description="Helical" evidence="1">
    <location>
        <begin position="336"/>
        <end position="356"/>
    </location>
</feature>
<dbReference type="GO" id="GO:0016747">
    <property type="term" value="F:acyltransferase activity, transferring groups other than amino-acyl groups"/>
    <property type="evidence" value="ECO:0007669"/>
    <property type="project" value="InterPro"/>
</dbReference>
<feature type="transmembrane region" description="Helical" evidence="1">
    <location>
        <begin position="174"/>
        <end position="198"/>
    </location>
</feature>
<keyword evidence="4" id="KW-1185">Reference proteome</keyword>
<evidence type="ECO:0000256" key="1">
    <source>
        <dbReference type="SAM" id="Phobius"/>
    </source>
</evidence>
<dbReference type="RefSeq" id="XP_033394160.1">
    <property type="nucleotide sequence ID" value="XM_033543419.1"/>
</dbReference>
<evidence type="ECO:0000313" key="4">
    <source>
        <dbReference type="Proteomes" id="UP000799438"/>
    </source>
</evidence>